<dbReference type="InterPro" id="IPR036869">
    <property type="entry name" value="J_dom_sf"/>
</dbReference>
<protein>
    <submittedName>
        <fullName evidence="4">Chaperone protein DnaJ</fullName>
    </submittedName>
</protein>
<name>A0AAE2CWX6_9LAMI</name>
<keyword evidence="1" id="KW-0175">Coiled coil</keyword>
<dbReference type="PROSITE" id="PS50076">
    <property type="entry name" value="DNAJ_2"/>
    <property type="match status" value="1"/>
</dbReference>
<feature type="compositionally biased region" description="Polar residues" evidence="2">
    <location>
        <begin position="405"/>
        <end position="424"/>
    </location>
</feature>
<feature type="region of interest" description="Disordered" evidence="2">
    <location>
        <begin position="336"/>
        <end position="381"/>
    </location>
</feature>
<dbReference type="PRINTS" id="PR00625">
    <property type="entry name" value="JDOMAIN"/>
</dbReference>
<gene>
    <name evidence="4" type="ORF">Salat_0083200</name>
</gene>
<dbReference type="Gene3D" id="1.10.287.110">
    <property type="entry name" value="DnaJ domain"/>
    <property type="match status" value="1"/>
</dbReference>
<dbReference type="PANTHER" id="PTHR44137">
    <property type="entry name" value="BNAC03G44070D PROTEIN"/>
    <property type="match status" value="1"/>
</dbReference>
<sequence>MSYGLLFLFAASDNGFFWWEVWIGILHLLLVVCFENLVEFGLNLKLAMGSNIEEAVRAKAFAEKQFVEKNFAGAKNYALKAQMLCPELEGISQMVATFGVYMASEAKINGELDFYSILGLDPSVEKSKLKKQYKKMAVLLHPDKNKTVGADGAFRLVSEAWTLLSDAAKRSSYDQRRNLFAGYGAGAGGYENCSKFTSSHSRLDTFWTVCTSCHVQYEYLRKYVNKRLSCKNCRGVFIAVETGLAPVNGSFPYSNYSYVPENGYGGHGCGVMYVPTTAGYCAPSGSSGQHTGYRSEYVSNISFQGNSSGNSAAVLDPNGLSASSFVFYQANGEANKTQANGNKHPVKATGHVGSNGYAGQNEVSKPRRGRPAKKRKVELGSSYASGHEELSQNIVVEPKIANGNATLTPASKLPSPSETLTRRSSAAPAIDGRQLLIDKARSEIRRKLEEMRLASEAAAAEAEKRAAAAKKQPELKRNISMSITVPDPDFHDFDKDRSEECFKPKQIWALYDEEDGMPRLYCLIRDVISLKPFKVYISYLSSRSDSEFGSVNWLDCGFTKSCGSFRVFHSETVEQVNIFSHLLSREKAGRGGCVRIYPRRGDIWAVYRNWSPDWNRTTPDEVRHQYEMVEVLDDYSEENGVWVTPLIKLDGFKTVYQRSTDKDATRWIPRREMLRFSHQVPSCSLKVEGSNLPEGCWDLDPAATPEELLQGETELQNNTSTIRTKKTSETPEKQHLADPRGQPQEKSIQSEICSSTPSKVARGACMEERTHLELPRGEDRIPSEVPQEESGTKATAEFPITETSTSQGNAEFR</sequence>
<evidence type="ECO:0000256" key="2">
    <source>
        <dbReference type="SAM" id="MobiDB-lite"/>
    </source>
</evidence>
<evidence type="ECO:0000256" key="1">
    <source>
        <dbReference type="SAM" id="Coils"/>
    </source>
</evidence>
<dbReference type="InterPro" id="IPR056988">
    <property type="entry name" value="Zn_ribbon_pln"/>
</dbReference>
<dbReference type="InterPro" id="IPR024593">
    <property type="entry name" value="DUF3444"/>
</dbReference>
<accession>A0AAE2CWX6</accession>
<dbReference type="SMART" id="SM00271">
    <property type="entry name" value="DnaJ"/>
    <property type="match status" value="1"/>
</dbReference>
<dbReference type="AlphaFoldDB" id="A0AAE2CWX6"/>
<dbReference type="PANTHER" id="PTHR44137:SF7">
    <property type="entry name" value="J DOMAIN-CONTAINING PROTEIN"/>
    <property type="match status" value="1"/>
</dbReference>
<dbReference type="SUPFAM" id="SSF46565">
    <property type="entry name" value="Chaperone J-domain"/>
    <property type="match status" value="1"/>
</dbReference>
<dbReference type="Pfam" id="PF00226">
    <property type="entry name" value="DnaJ"/>
    <property type="match status" value="1"/>
</dbReference>
<proteinExistence type="predicted"/>
<feature type="coiled-coil region" evidence="1">
    <location>
        <begin position="437"/>
        <end position="472"/>
    </location>
</feature>
<dbReference type="Pfam" id="PF11926">
    <property type="entry name" value="DUF3444"/>
    <property type="match status" value="1"/>
</dbReference>
<reference evidence="4" key="1">
    <citation type="submission" date="2020-06" db="EMBL/GenBank/DDBJ databases">
        <authorList>
            <person name="Li T."/>
            <person name="Hu X."/>
            <person name="Zhang T."/>
            <person name="Song X."/>
            <person name="Zhang H."/>
            <person name="Dai N."/>
            <person name="Sheng W."/>
            <person name="Hou X."/>
            <person name="Wei L."/>
        </authorList>
    </citation>
    <scope>NUCLEOTIDE SEQUENCE</scope>
    <source>
        <strain evidence="4">3651</strain>
        <tissue evidence="4">Leaf</tissue>
    </source>
</reference>
<feature type="compositionally biased region" description="Polar residues" evidence="2">
    <location>
        <begin position="713"/>
        <end position="722"/>
    </location>
</feature>
<feature type="compositionally biased region" description="Basic and acidic residues" evidence="2">
    <location>
        <begin position="726"/>
        <end position="738"/>
    </location>
</feature>
<dbReference type="Pfam" id="PF23551">
    <property type="entry name" value="Zn_ribbon_20"/>
    <property type="match status" value="1"/>
</dbReference>
<dbReference type="CDD" id="cd06257">
    <property type="entry name" value="DnaJ"/>
    <property type="match status" value="1"/>
</dbReference>
<feature type="compositionally biased region" description="Polar residues" evidence="2">
    <location>
        <begin position="744"/>
        <end position="758"/>
    </location>
</feature>
<reference evidence="4" key="2">
    <citation type="journal article" date="2024" name="Plant">
        <title>Genomic evolution and insights into agronomic trait innovations of Sesamum species.</title>
        <authorList>
            <person name="Miao H."/>
            <person name="Wang L."/>
            <person name="Qu L."/>
            <person name="Liu H."/>
            <person name="Sun Y."/>
            <person name="Le M."/>
            <person name="Wang Q."/>
            <person name="Wei S."/>
            <person name="Zheng Y."/>
            <person name="Lin W."/>
            <person name="Duan Y."/>
            <person name="Cao H."/>
            <person name="Xiong S."/>
            <person name="Wang X."/>
            <person name="Wei L."/>
            <person name="Li C."/>
            <person name="Ma Q."/>
            <person name="Ju M."/>
            <person name="Zhao R."/>
            <person name="Li G."/>
            <person name="Mu C."/>
            <person name="Tian Q."/>
            <person name="Mei H."/>
            <person name="Zhang T."/>
            <person name="Gao T."/>
            <person name="Zhang H."/>
        </authorList>
    </citation>
    <scope>NUCLEOTIDE SEQUENCE</scope>
    <source>
        <strain evidence="4">3651</strain>
    </source>
</reference>
<dbReference type="EMBL" id="JACGWO010000001">
    <property type="protein sequence ID" value="KAK4437493.1"/>
    <property type="molecule type" value="Genomic_DNA"/>
</dbReference>
<feature type="compositionally biased region" description="Basic and acidic residues" evidence="2">
    <location>
        <begin position="765"/>
        <end position="782"/>
    </location>
</feature>
<feature type="region of interest" description="Disordered" evidence="2">
    <location>
        <begin position="711"/>
        <end position="813"/>
    </location>
</feature>
<dbReference type="InterPro" id="IPR001623">
    <property type="entry name" value="DnaJ_domain"/>
</dbReference>
<feature type="domain" description="J" evidence="3">
    <location>
        <begin position="113"/>
        <end position="177"/>
    </location>
</feature>
<evidence type="ECO:0000313" key="4">
    <source>
        <dbReference type="EMBL" id="KAK4437493.1"/>
    </source>
</evidence>
<dbReference type="Proteomes" id="UP001293254">
    <property type="component" value="Unassembled WGS sequence"/>
</dbReference>
<evidence type="ECO:0000259" key="3">
    <source>
        <dbReference type="PROSITE" id="PS50076"/>
    </source>
</evidence>
<feature type="region of interest" description="Disordered" evidence="2">
    <location>
        <begin position="405"/>
        <end position="427"/>
    </location>
</feature>
<feature type="compositionally biased region" description="Basic residues" evidence="2">
    <location>
        <begin position="366"/>
        <end position="376"/>
    </location>
</feature>
<organism evidence="4 5">
    <name type="scientific">Sesamum alatum</name>
    <dbReference type="NCBI Taxonomy" id="300844"/>
    <lineage>
        <taxon>Eukaryota</taxon>
        <taxon>Viridiplantae</taxon>
        <taxon>Streptophyta</taxon>
        <taxon>Embryophyta</taxon>
        <taxon>Tracheophyta</taxon>
        <taxon>Spermatophyta</taxon>
        <taxon>Magnoliopsida</taxon>
        <taxon>eudicotyledons</taxon>
        <taxon>Gunneridae</taxon>
        <taxon>Pentapetalae</taxon>
        <taxon>asterids</taxon>
        <taxon>lamiids</taxon>
        <taxon>Lamiales</taxon>
        <taxon>Pedaliaceae</taxon>
        <taxon>Sesamum</taxon>
    </lineage>
</organism>
<keyword evidence="5" id="KW-1185">Reference proteome</keyword>
<evidence type="ECO:0000313" key="5">
    <source>
        <dbReference type="Proteomes" id="UP001293254"/>
    </source>
</evidence>
<comment type="caution">
    <text evidence="4">The sequence shown here is derived from an EMBL/GenBank/DDBJ whole genome shotgun (WGS) entry which is preliminary data.</text>
</comment>
<feature type="compositionally biased region" description="Polar residues" evidence="2">
    <location>
        <begin position="801"/>
        <end position="813"/>
    </location>
</feature>